<feature type="transmembrane region" description="Helical" evidence="1">
    <location>
        <begin position="269"/>
        <end position="295"/>
    </location>
</feature>
<feature type="transmembrane region" description="Helical" evidence="1">
    <location>
        <begin position="96"/>
        <end position="121"/>
    </location>
</feature>
<name>A0AAV3NHL6_LITER</name>
<evidence type="ECO:0000313" key="3">
    <source>
        <dbReference type="Proteomes" id="UP001454036"/>
    </source>
</evidence>
<feature type="transmembrane region" description="Helical" evidence="1">
    <location>
        <begin position="30"/>
        <end position="52"/>
    </location>
</feature>
<feature type="transmembrane region" description="Helical" evidence="1">
    <location>
        <begin position="178"/>
        <end position="209"/>
    </location>
</feature>
<organism evidence="2 3">
    <name type="scientific">Lithospermum erythrorhizon</name>
    <name type="common">Purple gromwell</name>
    <name type="synonym">Lithospermum officinale var. erythrorhizon</name>
    <dbReference type="NCBI Taxonomy" id="34254"/>
    <lineage>
        <taxon>Eukaryota</taxon>
        <taxon>Viridiplantae</taxon>
        <taxon>Streptophyta</taxon>
        <taxon>Embryophyta</taxon>
        <taxon>Tracheophyta</taxon>
        <taxon>Spermatophyta</taxon>
        <taxon>Magnoliopsida</taxon>
        <taxon>eudicotyledons</taxon>
        <taxon>Gunneridae</taxon>
        <taxon>Pentapetalae</taxon>
        <taxon>asterids</taxon>
        <taxon>lamiids</taxon>
        <taxon>Boraginales</taxon>
        <taxon>Boraginaceae</taxon>
        <taxon>Boraginoideae</taxon>
        <taxon>Lithospermeae</taxon>
        <taxon>Lithospermum</taxon>
    </lineage>
</organism>
<dbReference type="PANTHER" id="PTHR33133">
    <property type="entry name" value="OS08G0107100 PROTEIN-RELATED"/>
    <property type="match status" value="1"/>
</dbReference>
<evidence type="ECO:0000256" key="1">
    <source>
        <dbReference type="SAM" id="Phobius"/>
    </source>
</evidence>
<keyword evidence="1" id="KW-0472">Membrane</keyword>
<proteinExistence type="predicted"/>
<dbReference type="EMBL" id="BAABME010000027">
    <property type="protein sequence ID" value="GAA0138649.1"/>
    <property type="molecule type" value="Genomic_DNA"/>
</dbReference>
<protein>
    <recommendedName>
        <fullName evidence="4">Transmembrane protein</fullName>
    </recommendedName>
</protein>
<feature type="transmembrane region" description="Helical" evidence="1">
    <location>
        <begin position="142"/>
        <end position="172"/>
    </location>
</feature>
<dbReference type="AlphaFoldDB" id="A0AAV3NHL6"/>
<keyword evidence="3" id="KW-1185">Reference proteome</keyword>
<feature type="transmembrane region" description="Helical" evidence="1">
    <location>
        <begin position="230"/>
        <end position="249"/>
    </location>
</feature>
<sequence>MDKEQEEIQYLGFFGILKESCNIMLSCKKIFLQISLALMVPLSFIYLSQILISDYLFSDIIQESFILDHTPTGTTSYNNVSNILSSDWTKLVVFKLAYFIFFVILSLLSTSAVVYTIACIYTAKEFSFKKVMDVVPKVWKRLMVTFVCNSIVVFAYNMMGAIVLVTLFFMGFVNDREIGAVLVIFLIIYFVGLVYISLIWYLANVVSVLEDVKGTEAMLKSQRLLKGKMGISVGFIVLFGLCFIGNQQIFDWFVVAREQENITSSRIGFGILCLLVHSGLMLLGLIVHTILYFVCKSYHHESIDKSSLSNHLEVYLGEYVPLKSKDVQLGEFDI</sequence>
<gene>
    <name evidence="2" type="ORF">LIER_00354</name>
</gene>
<comment type="caution">
    <text evidence="2">The sequence shown here is derived from an EMBL/GenBank/DDBJ whole genome shotgun (WGS) entry which is preliminary data.</text>
</comment>
<keyword evidence="1" id="KW-1133">Transmembrane helix</keyword>
<accession>A0AAV3NHL6</accession>
<evidence type="ECO:0000313" key="2">
    <source>
        <dbReference type="EMBL" id="GAA0138649.1"/>
    </source>
</evidence>
<evidence type="ECO:0008006" key="4">
    <source>
        <dbReference type="Google" id="ProtNLM"/>
    </source>
</evidence>
<reference evidence="2 3" key="1">
    <citation type="submission" date="2024-01" db="EMBL/GenBank/DDBJ databases">
        <title>The complete chloroplast genome sequence of Lithospermum erythrorhizon: insights into the phylogenetic relationship among Boraginaceae species and the maternal lineages of purple gromwells.</title>
        <authorList>
            <person name="Okada T."/>
            <person name="Watanabe K."/>
        </authorList>
    </citation>
    <scope>NUCLEOTIDE SEQUENCE [LARGE SCALE GENOMIC DNA]</scope>
</reference>
<dbReference type="Proteomes" id="UP001454036">
    <property type="component" value="Unassembled WGS sequence"/>
</dbReference>
<dbReference type="PANTHER" id="PTHR33133:SF5">
    <property type="entry name" value="OS08G0107100 PROTEIN"/>
    <property type="match status" value="1"/>
</dbReference>
<keyword evidence="1" id="KW-0812">Transmembrane</keyword>